<dbReference type="AlphaFoldDB" id="A0A6G0YSN5"/>
<reference evidence="1 2" key="1">
    <citation type="submission" date="2019-08" db="EMBL/GenBank/DDBJ databases">
        <title>Whole genome of Aphis craccivora.</title>
        <authorList>
            <person name="Voronova N.V."/>
            <person name="Shulinski R.S."/>
            <person name="Bandarenka Y.V."/>
            <person name="Zhorov D.G."/>
            <person name="Warner D."/>
        </authorList>
    </citation>
    <scope>NUCLEOTIDE SEQUENCE [LARGE SCALE GENOMIC DNA]</scope>
    <source>
        <strain evidence="1">180601</strain>
        <tissue evidence="1">Whole Body</tissue>
    </source>
</reference>
<sequence>LKQKAGMLNLNPMIAKFMKISYKHNKFYFYVSVYSIICQNNAPISNFGGGFRCKSEYPWCIIEEKSKNFPTAFKKMRKKNDGKTGFFSQNQFSTKSIFLYGYNSKTNHCKYLKCSPNVYVHVNKKKLDNQKHMKIEHKFKFLRNMSKTRKFAKLEIQYEIFHKFSLHMNTVQLSKDLQNRVNTNP</sequence>
<keyword evidence="2" id="KW-1185">Reference proteome</keyword>
<proteinExistence type="predicted"/>
<name>A0A6G0YSN5_APHCR</name>
<comment type="caution">
    <text evidence="1">The sequence shown here is derived from an EMBL/GenBank/DDBJ whole genome shotgun (WGS) entry which is preliminary data.</text>
</comment>
<evidence type="ECO:0000313" key="2">
    <source>
        <dbReference type="Proteomes" id="UP000478052"/>
    </source>
</evidence>
<evidence type="ECO:0000313" key="1">
    <source>
        <dbReference type="EMBL" id="KAF0760583.1"/>
    </source>
</evidence>
<organism evidence="1 2">
    <name type="scientific">Aphis craccivora</name>
    <name type="common">Cowpea aphid</name>
    <dbReference type="NCBI Taxonomy" id="307492"/>
    <lineage>
        <taxon>Eukaryota</taxon>
        <taxon>Metazoa</taxon>
        <taxon>Ecdysozoa</taxon>
        <taxon>Arthropoda</taxon>
        <taxon>Hexapoda</taxon>
        <taxon>Insecta</taxon>
        <taxon>Pterygota</taxon>
        <taxon>Neoptera</taxon>
        <taxon>Paraneoptera</taxon>
        <taxon>Hemiptera</taxon>
        <taxon>Sternorrhyncha</taxon>
        <taxon>Aphidomorpha</taxon>
        <taxon>Aphidoidea</taxon>
        <taxon>Aphididae</taxon>
        <taxon>Aphidini</taxon>
        <taxon>Aphis</taxon>
        <taxon>Aphis</taxon>
    </lineage>
</organism>
<dbReference type="Proteomes" id="UP000478052">
    <property type="component" value="Unassembled WGS sequence"/>
</dbReference>
<protein>
    <submittedName>
        <fullName evidence="1">Uncharacterized protein</fullName>
    </submittedName>
</protein>
<dbReference type="EMBL" id="VUJU01002633">
    <property type="protein sequence ID" value="KAF0760583.1"/>
    <property type="molecule type" value="Genomic_DNA"/>
</dbReference>
<feature type="non-terminal residue" evidence="1">
    <location>
        <position position="1"/>
    </location>
</feature>
<gene>
    <name evidence="1" type="ORF">FWK35_00030436</name>
</gene>
<accession>A0A6G0YSN5</accession>